<accession>A0A433DIL7</accession>
<evidence type="ECO:0000313" key="14">
    <source>
        <dbReference type="EMBL" id="RUP50704.1"/>
    </source>
</evidence>
<proteinExistence type="predicted"/>
<evidence type="ECO:0000256" key="2">
    <source>
        <dbReference type="ARBA" id="ARBA00004123"/>
    </source>
</evidence>
<comment type="subcellular location">
    <subcellularLocation>
        <location evidence="2">Nucleus</location>
    </subcellularLocation>
</comment>
<dbReference type="PANTHER" id="PTHR21077">
    <property type="entry name" value="EME1 PROTEIN"/>
    <property type="match status" value="1"/>
</dbReference>
<keyword evidence="5" id="KW-0255">Endonuclease</keyword>
<keyword evidence="9" id="KW-0233">DNA recombination</keyword>
<comment type="caution">
    <text evidence="14">The sequence shown here is derived from an EMBL/GenBank/DDBJ whole genome shotgun (WGS) entry which is preliminary data.</text>
</comment>
<evidence type="ECO:0000256" key="12">
    <source>
        <dbReference type="ARBA" id="ARBA00023254"/>
    </source>
</evidence>
<keyword evidence="13" id="KW-1133">Transmembrane helix</keyword>
<keyword evidence="8" id="KW-0460">Magnesium</keyword>
<keyword evidence="11" id="KW-0539">Nucleus</keyword>
<dbReference type="InterPro" id="IPR042530">
    <property type="entry name" value="EME1/EME2_C"/>
</dbReference>
<dbReference type="AlphaFoldDB" id="A0A433DIL7"/>
<keyword evidence="7" id="KW-0378">Hydrolase</keyword>
<dbReference type="InterPro" id="IPR033310">
    <property type="entry name" value="Mms4/EME1/EME2"/>
</dbReference>
<evidence type="ECO:0000256" key="8">
    <source>
        <dbReference type="ARBA" id="ARBA00022842"/>
    </source>
</evidence>
<evidence type="ECO:0000256" key="3">
    <source>
        <dbReference type="ARBA" id="ARBA00022722"/>
    </source>
</evidence>
<dbReference type="GO" id="GO:0051321">
    <property type="term" value="P:meiotic cell cycle"/>
    <property type="evidence" value="ECO:0007669"/>
    <property type="project" value="UniProtKB-KW"/>
</dbReference>
<dbReference type="Gene3D" id="1.10.150.670">
    <property type="entry name" value="Crossover junction endonuclease EME1, DNA-binding domain"/>
    <property type="match status" value="1"/>
</dbReference>
<protein>
    <submittedName>
        <fullName evidence="14">Uncharacterized protein</fullName>
    </submittedName>
</protein>
<evidence type="ECO:0000256" key="6">
    <source>
        <dbReference type="ARBA" id="ARBA00022763"/>
    </source>
</evidence>
<feature type="transmembrane region" description="Helical" evidence="13">
    <location>
        <begin position="7"/>
        <end position="29"/>
    </location>
</feature>
<gene>
    <name evidence="14" type="ORF">BC936DRAFT_138011</name>
</gene>
<evidence type="ECO:0000313" key="15">
    <source>
        <dbReference type="Proteomes" id="UP000268093"/>
    </source>
</evidence>
<dbReference type="PANTHER" id="PTHR21077:SF5">
    <property type="entry name" value="CROSSOVER JUNCTION ENDONUCLEASE MMS4"/>
    <property type="match status" value="1"/>
</dbReference>
<dbReference type="GO" id="GO:0016787">
    <property type="term" value="F:hydrolase activity"/>
    <property type="evidence" value="ECO:0007669"/>
    <property type="project" value="UniProtKB-KW"/>
</dbReference>
<comment type="cofactor">
    <cofactor evidence="1">
        <name>Mg(2+)</name>
        <dbReference type="ChEBI" id="CHEBI:18420"/>
    </cofactor>
</comment>
<keyword evidence="13" id="KW-0472">Membrane</keyword>
<dbReference type="Pfam" id="PF21292">
    <property type="entry name" value="EME1-MUS81_C"/>
    <property type="match status" value="1"/>
</dbReference>
<keyword evidence="13" id="KW-0812">Transmembrane</keyword>
<dbReference type="GO" id="GO:0046872">
    <property type="term" value="F:metal ion binding"/>
    <property type="evidence" value="ECO:0007669"/>
    <property type="project" value="UniProtKB-KW"/>
</dbReference>
<keyword evidence="4" id="KW-0479">Metal-binding</keyword>
<evidence type="ECO:0000256" key="1">
    <source>
        <dbReference type="ARBA" id="ARBA00001946"/>
    </source>
</evidence>
<evidence type="ECO:0000256" key="13">
    <source>
        <dbReference type="SAM" id="Phobius"/>
    </source>
</evidence>
<evidence type="ECO:0000256" key="9">
    <source>
        <dbReference type="ARBA" id="ARBA00023172"/>
    </source>
</evidence>
<evidence type="ECO:0000256" key="5">
    <source>
        <dbReference type="ARBA" id="ARBA00022759"/>
    </source>
</evidence>
<dbReference type="GO" id="GO:0006310">
    <property type="term" value="P:DNA recombination"/>
    <property type="evidence" value="ECO:0007669"/>
    <property type="project" value="UniProtKB-KW"/>
</dbReference>
<keyword evidence="12" id="KW-0469">Meiosis</keyword>
<evidence type="ECO:0000256" key="4">
    <source>
        <dbReference type="ARBA" id="ARBA00022723"/>
    </source>
</evidence>
<dbReference type="GO" id="GO:0006281">
    <property type="term" value="P:DNA repair"/>
    <property type="evidence" value="ECO:0007669"/>
    <property type="project" value="UniProtKB-KW"/>
</dbReference>
<evidence type="ECO:0000256" key="11">
    <source>
        <dbReference type="ARBA" id="ARBA00023242"/>
    </source>
</evidence>
<evidence type="ECO:0000256" key="10">
    <source>
        <dbReference type="ARBA" id="ARBA00023204"/>
    </source>
</evidence>
<evidence type="ECO:0000256" key="7">
    <source>
        <dbReference type="ARBA" id="ARBA00022801"/>
    </source>
</evidence>
<dbReference type="Proteomes" id="UP000268093">
    <property type="component" value="Unassembled WGS sequence"/>
</dbReference>
<keyword evidence="6" id="KW-0227">DNA damage</keyword>
<organism evidence="14 15">
    <name type="scientific">Jimgerdemannia flammicorona</name>
    <dbReference type="NCBI Taxonomy" id="994334"/>
    <lineage>
        <taxon>Eukaryota</taxon>
        <taxon>Fungi</taxon>
        <taxon>Fungi incertae sedis</taxon>
        <taxon>Mucoromycota</taxon>
        <taxon>Mucoromycotina</taxon>
        <taxon>Endogonomycetes</taxon>
        <taxon>Endogonales</taxon>
        <taxon>Endogonaceae</taxon>
        <taxon>Jimgerdemannia</taxon>
    </lineage>
</organism>
<keyword evidence="10" id="KW-0234">DNA repair</keyword>
<dbReference type="OrthoDB" id="343092at2759"/>
<dbReference type="EMBL" id="RBNI01001233">
    <property type="protein sequence ID" value="RUP50704.1"/>
    <property type="molecule type" value="Genomic_DNA"/>
</dbReference>
<keyword evidence="3" id="KW-0540">Nuclease</keyword>
<keyword evidence="15" id="KW-1185">Reference proteome</keyword>
<dbReference type="PROSITE" id="PS51257">
    <property type="entry name" value="PROKAR_LIPOPROTEIN"/>
    <property type="match status" value="1"/>
</dbReference>
<dbReference type="GO" id="GO:0004519">
    <property type="term" value="F:endonuclease activity"/>
    <property type="evidence" value="ECO:0007669"/>
    <property type="project" value="UniProtKB-KW"/>
</dbReference>
<dbReference type="GO" id="GO:0005634">
    <property type="term" value="C:nucleus"/>
    <property type="evidence" value="ECO:0007669"/>
    <property type="project" value="UniProtKB-SubCell"/>
</dbReference>
<dbReference type="GO" id="GO:0048476">
    <property type="term" value="C:Holliday junction resolvase complex"/>
    <property type="evidence" value="ECO:0007669"/>
    <property type="project" value="InterPro"/>
</dbReference>
<name>A0A433DIL7_9FUNG</name>
<sequence>MALLIRTLGFVVLALACIFGVFIYSPAWLSGHTSTVETTPKIIANLSDLAEVFPIFPLKTTDLHDLLQAFHDLDGHVQSTTWPEHCKNNAALVRSMANIVIPETVTAMDTLMVESPKTIFKFMQYNVKMQDPDSRPTAFKQVLGRLKKDLGNYAHYSQLIRSNFIQIGMLADHARDVCRDGLPSWVPDLIEAKVQWVVDAKDTYFGGVDVKLFLSYSHHLKKLAADLSYVDEKMAAYSALFVELYDSTLILTNDDIAVHKEAVKQLMESYIKHVKIVIHMVVDKTTDLCKHAKEIQLHFQGQHILYIVQGLGEIDKQLIRLQAATQCFITETCNVNDSVDWIVQLLGDICADKKHIAAPKVQKGHDAITTWCIMLQQIYGVSEAIAAAIVDHYPSVNSLLEAYEQNPQKAKDLLIGIPVAGKKRNVNRTVSIRIHTFLTGDDPKTPINQ</sequence>
<reference evidence="14 15" key="1">
    <citation type="journal article" date="2018" name="New Phytol.">
        <title>Phylogenomics of Endogonaceae and evolution of mycorrhizas within Mucoromycota.</title>
        <authorList>
            <person name="Chang Y."/>
            <person name="Desiro A."/>
            <person name="Na H."/>
            <person name="Sandor L."/>
            <person name="Lipzen A."/>
            <person name="Clum A."/>
            <person name="Barry K."/>
            <person name="Grigoriev I.V."/>
            <person name="Martin F.M."/>
            <person name="Stajich J.E."/>
            <person name="Smith M.E."/>
            <person name="Bonito G."/>
            <person name="Spatafora J.W."/>
        </authorList>
    </citation>
    <scope>NUCLEOTIDE SEQUENCE [LARGE SCALE GENOMIC DNA]</scope>
    <source>
        <strain evidence="14 15">GMNB39</strain>
    </source>
</reference>